<name>A0A3E2BLZ5_9BACT</name>
<dbReference type="PROSITE" id="PS51123">
    <property type="entry name" value="OMPA_2"/>
    <property type="match status" value="1"/>
</dbReference>
<dbReference type="EMBL" id="QUAH01000006">
    <property type="protein sequence ID" value="RFT15770.1"/>
    <property type="molecule type" value="Genomic_DNA"/>
</dbReference>
<keyword evidence="8" id="KW-0969">Cilium</keyword>
<feature type="coiled-coil region" evidence="5">
    <location>
        <begin position="33"/>
        <end position="67"/>
    </location>
</feature>
<comment type="caution">
    <text evidence="8">The sequence shown here is derived from an EMBL/GenBank/DDBJ whole genome shotgun (WGS) entry which is preliminary data.</text>
</comment>
<keyword evidence="2 4" id="KW-0472">Membrane</keyword>
<dbReference type="InterPro" id="IPR006665">
    <property type="entry name" value="OmpA-like"/>
</dbReference>
<dbReference type="Proteomes" id="UP000257323">
    <property type="component" value="Unassembled WGS sequence"/>
</dbReference>
<dbReference type="InterPro" id="IPR006664">
    <property type="entry name" value="OMP_bac"/>
</dbReference>
<comment type="subcellular location">
    <subcellularLocation>
        <location evidence="1">Cell outer membrane</location>
    </subcellularLocation>
</comment>
<dbReference type="Gene3D" id="1.20.5.340">
    <property type="match status" value="1"/>
</dbReference>
<feature type="signal peptide" evidence="6">
    <location>
        <begin position="1"/>
        <end position="24"/>
    </location>
</feature>
<feature type="domain" description="OmpA-like" evidence="7">
    <location>
        <begin position="93"/>
        <end position="210"/>
    </location>
</feature>
<dbReference type="InterPro" id="IPR036737">
    <property type="entry name" value="OmpA-like_sf"/>
</dbReference>
<dbReference type="PROSITE" id="PS01068">
    <property type="entry name" value="OMPA_1"/>
    <property type="match status" value="1"/>
</dbReference>
<accession>A0A3E2BLZ5</accession>
<dbReference type="PRINTS" id="PR01021">
    <property type="entry name" value="OMPADOMAIN"/>
</dbReference>
<proteinExistence type="predicted"/>
<dbReference type="AlphaFoldDB" id="A0A3E2BLZ5"/>
<evidence type="ECO:0000259" key="7">
    <source>
        <dbReference type="PROSITE" id="PS51123"/>
    </source>
</evidence>
<evidence type="ECO:0000256" key="4">
    <source>
        <dbReference type="PROSITE-ProRule" id="PRU00473"/>
    </source>
</evidence>
<dbReference type="Gene3D" id="3.30.1330.60">
    <property type="entry name" value="OmpA-like domain"/>
    <property type="match status" value="1"/>
</dbReference>
<keyword evidence="8" id="KW-0966">Cell projection</keyword>
<dbReference type="PROSITE" id="PS51257">
    <property type="entry name" value="PROKAR_LIPOPROTEIN"/>
    <property type="match status" value="1"/>
</dbReference>
<gene>
    <name evidence="8" type="ORF">OP8BY_2168</name>
</gene>
<evidence type="ECO:0000256" key="5">
    <source>
        <dbReference type="SAM" id="Coils"/>
    </source>
</evidence>
<keyword evidence="8" id="KW-0282">Flagellum</keyword>
<dbReference type="Pfam" id="PF00691">
    <property type="entry name" value="OmpA"/>
    <property type="match status" value="1"/>
</dbReference>
<dbReference type="PANTHER" id="PTHR30329">
    <property type="entry name" value="STATOR ELEMENT OF FLAGELLAR MOTOR COMPLEX"/>
    <property type="match status" value="1"/>
</dbReference>
<evidence type="ECO:0000256" key="2">
    <source>
        <dbReference type="ARBA" id="ARBA00023136"/>
    </source>
</evidence>
<protein>
    <submittedName>
        <fullName evidence="8">Flagellar motor rotation protein MotB</fullName>
    </submittedName>
</protein>
<dbReference type="PANTHER" id="PTHR30329:SF21">
    <property type="entry name" value="LIPOPROTEIN YIAD-RELATED"/>
    <property type="match status" value="1"/>
</dbReference>
<evidence type="ECO:0000256" key="1">
    <source>
        <dbReference type="ARBA" id="ARBA00004442"/>
    </source>
</evidence>
<dbReference type="InterPro" id="IPR050330">
    <property type="entry name" value="Bact_OuterMem_StrucFunc"/>
</dbReference>
<evidence type="ECO:0000313" key="9">
    <source>
        <dbReference type="Proteomes" id="UP000257323"/>
    </source>
</evidence>
<sequence>MKKSFLFYASVLVIALAIVGTSCATKKYVSTEVAAIDQKVAAVSSEIEEAQKRIREHDEKLATIGELIGKHDTQFKQVDGKIEEVKTLIRGNLVMTATLSNDEAKFAFNSAELSPEAKAAIDRFVQRLIEENKGVYLEIQGHTDNTGPEEVNIYLGQKRAEAVMMYLYKTHRIPLHRMSAVSLGSSKPVAENTTREGRAKNRRVEILVYE</sequence>
<dbReference type="InterPro" id="IPR006690">
    <property type="entry name" value="OMPA-like_CS"/>
</dbReference>
<evidence type="ECO:0000313" key="8">
    <source>
        <dbReference type="EMBL" id="RFT15770.1"/>
    </source>
</evidence>
<organism evidence="8 9">
    <name type="scientific">Candidatus Saccharicenans subterraneus</name>
    <dbReference type="NCBI Taxonomy" id="2508984"/>
    <lineage>
        <taxon>Bacteria</taxon>
        <taxon>Candidatus Aminicenantota</taxon>
        <taxon>Candidatus Aminicenantia</taxon>
        <taxon>Candidatus Aminicenantales</taxon>
        <taxon>Candidatus Saccharicenantaceae</taxon>
        <taxon>Candidatus Saccharicenans</taxon>
    </lineage>
</organism>
<feature type="chain" id="PRO_5017814723" evidence="6">
    <location>
        <begin position="25"/>
        <end position="210"/>
    </location>
</feature>
<evidence type="ECO:0000256" key="3">
    <source>
        <dbReference type="ARBA" id="ARBA00023237"/>
    </source>
</evidence>
<dbReference type="CDD" id="cd07185">
    <property type="entry name" value="OmpA_C-like"/>
    <property type="match status" value="1"/>
</dbReference>
<evidence type="ECO:0000256" key="6">
    <source>
        <dbReference type="SAM" id="SignalP"/>
    </source>
</evidence>
<dbReference type="GO" id="GO:0009279">
    <property type="term" value="C:cell outer membrane"/>
    <property type="evidence" value="ECO:0007669"/>
    <property type="project" value="UniProtKB-SubCell"/>
</dbReference>
<keyword evidence="5" id="KW-0175">Coiled coil</keyword>
<keyword evidence="6" id="KW-0732">Signal</keyword>
<reference evidence="8 9" key="1">
    <citation type="submission" date="2018-08" db="EMBL/GenBank/DDBJ databases">
        <title>Genome analysis of the thermophilic bacterium of the candidate phylum Aminicenantes from deep subsurface aquifer revealed its physiology and ecological role.</title>
        <authorList>
            <person name="Kadnikov V.V."/>
            <person name="Mardanov A.V."/>
            <person name="Beletsky A.V."/>
            <person name="Karnachuk O.V."/>
            <person name="Ravin N.V."/>
        </authorList>
    </citation>
    <scope>NUCLEOTIDE SEQUENCE [LARGE SCALE GENOMIC DNA]</scope>
    <source>
        <strain evidence="8">BY38</strain>
    </source>
</reference>
<keyword evidence="3" id="KW-0998">Cell outer membrane</keyword>
<dbReference type="SUPFAM" id="SSF103088">
    <property type="entry name" value="OmpA-like"/>
    <property type="match status" value="1"/>
</dbReference>